<evidence type="ECO:0000256" key="5">
    <source>
        <dbReference type="HAMAP-Rule" id="MF_00651"/>
    </source>
</evidence>
<evidence type="ECO:0000256" key="2">
    <source>
        <dbReference type="ARBA" id="ARBA00022517"/>
    </source>
</evidence>
<evidence type="ECO:0000313" key="8">
    <source>
        <dbReference type="Proteomes" id="UP001595967"/>
    </source>
</evidence>
<dbReference type="SMART" id="SM00732">
    <property type="entry name" value="YqgFc"/>
    <property type="match status" value="1"/>
</dbReference>
<dbReference type="InterPro" id="IPR012337">
    <property type="entry name" value="RNaseH-like_sf"/>
</dbReference>
<reference evidence="8" key="1">
    <citation type="journal article" date="2019" name="Int. J. Syst. Evol. Microbiol.">
        <title>The Global Catalogue of Microorganisms (GCM) 10K type strain sequencing project: providing services to taxonomists for standard genome sequencing and annotation.</title>
        <authorList>
            <consortium name="The Broad Institute Genomics Platform"/>
            <consortium name="The Broad Institute Genome Sequencing Center for Infectious Disease"/>
            <person name="Wu L."/>
            <person name="Ma J."/>
        </authorList>
    </citation>
    <scope>NUCLEOTIDE SEQUENCE [LARGE SCALE GENOMIC DNA]</scope>
    <source>
        <strain evidence="8">JCM 11650</strain>
    </source>
</reference>
<evidence type="ECO:0000313" key="7">
    <source>
        <dbReference type="EMBL" id="MFC4620970.1"/>
    </source>
</evidence>
<dbReference type="Proteomes" id="UP001595967">
    <property type="component" value="Unassembled WGS sequence"/>
</dbReference>
<dbReference type="HAMAP" id="MF_00651">
    <property type="entry name" value="Nuclease_YqgF"/>
    <property type="match status" value="1"/>
</dbReference>
<dbReference type="RefSeq" id="WP_377723463.1">
    <property type="nucleotide sequence ID" value="NZ_JBHSEW010000001.1"/>
</dbReference>
<feature type="domain" description="YqgF/RNase H-like" evidence="6">
    <location>
        <begin position="18"/>
        <end position="118"/>
    </location>
</feature>
<organism evidence="7 8">
    <name type="scientific">Comamonas nitrativorans</name>
    <dbReference type="NCBI Taxonomy" id="108437"/>
    <lineage>
        <taxon>Bacteria</taxon>
        <taxon>Pseudomonadati</taxon>
        <taxon>Pseudomonadota</taxon>
        <taxon>Betaproteobacteria</taxon>
        <taxon>Burkholderiales</taxon>
        <taxon>Comamonadaceae</taxon>
        <taxon>Comamonas</taxon>
    </lineage>
</organism>
<comment type="function">
    <text evidence="5">Could be a nuclease involved in processing of the 5'-end of pre-16S rRNA.</text>
</comment>
<dbReference type="InterPro" id="IPR005227">
    <property type="entry name" value="YqgF"/>
</dbReference>
<protein>
    <recommendedName>
        <fullName evidence="5">Putative pre-16S rRNA nuclease</fullName>
        <ecNumber evidence="5">3.1.-.-</ecNumber>
    </recommendedName>
</protein>
<dbReference type="PANTHER" id="PTHR33317:SF4">
    <property type="entry name" value="POLYNUCLEOTIDYL TRANSFERASE, RIBONUCLEASE H-LIKE SUPERFAMILY PROTEIN"/>
    <property type="match status" value="1"/>
</dbReference>
<evidence type="ECO:0000256" key="1">
    <source>
        <dbReference type="ARBA" id="ARBA00022490"/>
    </source>
</evidence>
<keyword evidence="1 5" id="KW-0963">Cytoplasm</keyword>
<comment type="subcellular location">
    <subcellularLocation>
        <location evidence="5">Cytoplasm</location>
    </subcellularLocation>
</comment>
<dbReference type="Pfam" id="PF03652">
    <property type="entry name" value="RuvX"/>
    <property type="match status" value="1"/>
</dbReference>
<gene>
    <name evidence="7" type="primary">ruvX</name>
    <name evidence="7" type="ORF">ACFO3A_01885</name>
</gene>
<dbReference type="EMBL" id="JBHSEW010000001">
    <property type="protein sequence ID" value="MFC4620970.1"/>
    <property type="molecule type" value="Genomic_DNA"/>
</dbReference>
<proteinExistence type="inferred from homology"/>
<keyword evidence="8" id="KW-1185">Reference proteome</keyword>
<keyword evidence="4 5" id="KW-0378">Hydrolase</keyword>
<dbReference type="NCBIfam" id="TIGR00250">
    <property type="entry name" value="RNAse_H_YqgF"/>
    <property type="match status" value="1"/>
</dbReference>
<dbReference type="InterPro" id="IPR037027">
    <property type="entry name" value="YqgF/RNaseH-like_dom_sf"/>
</dbReference>
<sequence>MSANTAPDAAPALPASQQQFLAFDFGAKRTGVASGNRVLGTASPVTTIRAESADARFAAVKKLIAEWQPQALVIGVPYHPDGAAHDNTARALKFGRQLRGRFGLPVYEVDERYTTTEALSLGAKDADAAAACIILEQFLRSLA</sequence>
<accession>A0ABV9GUI5</accession>
<keyword evidence="3 5" id="KW-0540">Nuclease</keyword>
<name>A0ABV9GUI5_9BURK</name>
<evidence type="ECO:0000259" key="6">
    <source>
        <dbReference type="SMART" id="SM00732"/>
    </source>
</evidence>
<dbReference type="InterPro" id="IPR006641">
    <property type="entry name" value="YqgF/RNaseH-like_dom"/>
</dbReference>
<evidence type="ECO:0000256" key="4">
    <source>
        <dbReference type="ARBA" id="ARBA00022801"/>
    </source>
</evidence>
<evidence type="ECO:0000256" key="3">
    <source>
        <dbReference type="ARBA" id="ARBA00022722"/>
    </source>
</evidence>
<keyword evidence="2 5" id="KW-0690">Ribosome biogenesis</keyword>
<dbReference type="SUPFAM" id="SSF53098">
    <property type="entry name" value="Ribonuclease H-like"/>
    <property type="match status" value="1"/>
</dbReference>
<comment type="similarity">
    <text evidence="5">Belongs to the YqgF HJR family.</text>
</comment>
<dbReference type="EC" id="3.1.-.-" evidence="5"/>
<dbReference type="CDD" id="cd16964">
    <property type="entry name" value="YqgF"/>
    <property type="match status" value="1"/>
</dbReference>
<comment type="caution">
    <text evidence="7">The sequence shown here is derived from an EMBL/GenBank/DDBJ whole genome shotgun (WGS) entry which is preliminary data.</text>
</comment>
<dbReference type="PANTHER" id="PTHR33317">
    <property type="entry name" value="POLYNUCLEOTIDYL TRANSFERASE, RIBONUCLEASE H-LIKE SUPERFAMILY PROTEIN"/>
    <property type="match status" value="1"/>
</dbReference>
<dbReference type="Gene3D" id="3.30.420.140">
    <property type="entry name" value="YqgF/RNase H-like domain"/>
    <property type="match status" value="1"/>
</dbReference>